<dbReference type="InterPro" id="IPR014029">
    <property type="entry name" value="NADH_UbQ_OxRdtase_49kDa_CS"/>
</dbReference>
<dbReference type="InterPro" id="IPR001135">
    <property type="entry name" value="NADH_Q_OxRdtase_suD"/>
</dbReference>
<gene>
    <name evidence="6" type="primary">nuoD</name>
    <name evidence="10" type="ORF">BSZ36_10915</name>
</gene>
<accession>A0A259U3W4</accession>
<keyword evidence="6" id="KW-0472">Membrane</keyword>
<dbReference type="Pfam" id="PF00346">
    <property type="entry name" value="Complex1_49kDa"/>
    <property type="match status" value="1"/>
</dbReference>
<dbReference type="PANTHER" id="PTHR11993:SF10">
    <property type="entry name" value="NADH DEHYDROGENASE [UBIQUINONE] IRON-SULFUR PROTEIN 2, MITOCHONDRIAL"/>
    <property type="match status" value="1"/>
</dbReference>
<evidence type="ECO:0000256" key="4">
    <source>
        <dbReference type="ARBA" id="ARBA00022967"/>
    </source>
</evidence>
<comment type="subunit">
    <text evidence="6">NDH-1 is composed of 14 different subunits. Subunits NuoB, C, D, E, F, and G constitute the peripheral sector of the complex.</text>
</comment>
<evidence type="ECO:0000256" key="8">
    <source>
        <dbReference type="SAM" id="MobiDB-lite"/>
    </source>
</evidence>
<evidence type="ECO:0000256" key="1">
    <source>
        <dbReference type="ARBA" id="ARBA00002378"/>
    </source>
</evidence>
<keyword evidence="4 6" id="KW-1278">Translocase</keyword>
<dbReference type="GO" id="GO:0050136">
    <property type="term" value="F:NADH dehydrogenase (quinone) (non-electrogenic) activity"/>
    <property type="evidence" value="ECO:0007669"/>
    <property type="project" value="UniProtKB-UniRule"/>
</dbReference>
<dbReference type="NCBIfam" id="TIGR01962">
    <property type="entry name" value="NuoD"/>
    <property type="match status" value="1"/>
</dbReference>
<dbReference type="InParanoid" id="A0A259U3W4"/>
<evidence type="ECO:0000256" key="5">
    <source>
        <dbReference type="ARBA" id="ARBA00023027"/>
    </source>
</evidence>
<feature type="compositionally biased region" description="Basic and acidic residues" evidence="8">
    <location>
        <begin position="65"/>
        <end position="79"/>
    </location>
</feature>
<dbReference type="HAMAP" id="MF_01358">
    <property type="entry name" value="NDH1_NuoD"/>
    <property type="match status" value="1"/>
</dbReference>
<sequence>MPSNVPVAHAAAPGDDENLFTFWPRHNAAIYKALADKYTHIETPASGDGAASGDGSMGEPEVVTPDDKRRAEWREEHSATTDPLESSMILNLGPQHPATHGALRVVVQLDGETIERCLLDVGYLHRGIEKLAEVKTYQEFMPYTDRMDYMSPYSNNVAWCLAVEKLCGIEAPERAQWLRTIGCELARISSHLLWAGTMVMDAGALSVFLWTFKYREEIYSLFDEIAGARFTVSHSRIGGLAFDFSDTALAMIRAFCDDFERNLADWRKLLDRNRIWIDRNMGVGVVSYEDAIAEGYTGPSLRASGVEYDVRLFEPYLVYDKLDFDIPMRTEGDSLARYFVRVEEMQQSINIIRQCLDRLPSGPVRVDNAKAAYPSKDEVYYSMEGMIHDFMMTDTGVAPPKGAECYHAVESPKGELGFFLASDGTGSPWRVKMNTPSYSNLQGLESMMEGAMVGDTVVLIGSIDPVIGDSDK</sequence>
<proteinExistence type="inferred from homology"/>
<name>A0A259U3W4_9BACT</name>
<dbReference type="Proteomes" id="UP000216446">
    <property type="component" value="Unassembled WGS sequence"/>
</dbReference>
<dbReference type="FunCoup" id="A0A259U3W4">
    <property type="interactions" value="362"/>
</dbReference>
<keyword evidence="3 6" id="KW-0813">Transport</keyword>
<keyword evidence="6" id="KW-0830">Ubiquinone</keyword>
<feature type="region of interest" description="Disordered" evidence="8">
    <location>
        <begin position="45"/>
        <end position="86"/>
    </location>
</feature>
<evidence type="ECO:0000256" key="2">
    <source>
        <dbReference type="ARBA" id="ARBA00005769"/>
    </source>
</evidence>
<reference evidence="10 11" key="1">
    <citation type="submission" date="2016-11" db="EMBL/GenBank/DDBJ databases">
        <title>Study of marine rhodopsin-containing bacteria.</title>
        <authorList>
            <person name="Yoshizawa S."/>
            <person name="Kumagai Y."/>
            <person name="Kogure K."/>
        </authorList>
    </citation>
    <scope>NUCLEOTIDE SEQUENCE [LARGE SCALE GENOMIC DNA]</scope>
    <source>
        <strain evidence="10 11">SG-29</strain>
    </source>
</reference>
<evidence type="ECO:0000259" key="9">
    <source>
        <dbReference type="Pfam" id="PF00346"/>
    </source>
</evidence>
<keyword evidence="6" id="KW-0874">Quinone</keyword>
<comment type="catalytic activity">
    <reaction evidence="6">
        <text>a quinone + NADH + 5 H(+)(in) = a quinol + NAD(+) + 4 H(+)(out)</text>
        <dbReference type="Rhea" id="RHEA:57888"/>
        <dbReference type="ChEBI" id="CHEBI:15378"/>
        <dbReference type="ChEBI" id="CHEBI:24646"/>
        <dbReference type="ChEBI" id="CHEBI:57540"/>
        <dbReference type="ChEBI" id="CHEBI:57945"/>
        <dbReference type="ChEBI" id="CHEBI:132124"/>
    </reaction>
</comment>
<dbReference type="PROSITE" id="PS00535">
    <property type="entry name" value="COMPLEX1_49K"/>
    <property type="match status" value="1"/>
</dbReference>
<protein>
    <recommendedName>
        <fullName evidence="6">NADH-quinone oxidoreductase subunit D</fullName>
        <ecNumber evidence="6">7.1.1.-</ecNumber>
    </recommendedName>
    <alternativeName>
        <fullName evidence="6">NADH dehydrogenase I subunit D</fullName>
    </alternativeName>
    <alternativeName>
        <fullName evidence="6">NDH-1 subunit D</fullName>
    </alternativeName>
</protein>
<keyword evidence="5 6" id="KW-0520">NAD</keyword>
<dbReference type="GO" id="GO:0048038">
    <property type="term" value="F:quinone binding"/>
    <property type="evidence" value="ECO:0007669"/>
    <property type="project" value="UniProtKB-KW"/>
</dbReference>
<comment type="similarity">
    <text evidence="2 6 7">Belongs to the complex I 49 kDa subunit family.</text>
</comment>
<dbReference type="InterPro" id="IPR029014">
    <property type="entry name" value="NiFe-Hase_large"/>
</dbReference>
<comment type="subcellular location">
    <subcellularLocation>
        <location evidence="6">Cell membrane</location>
        <topology evidence="6">Peripheral membrane protein</topology>
        <orientation evidence="6">Cytoplasmic side</orientation>
    </subcellularLocation>
</comment>
<dbReference type="InterPro" id="IPR022885">
    <property type="entry name" value="NDH1_su_D/H"/>
</dbReference>
<keyword evidence="6" id="KW-1003">Cell membrane</keyword>
<comment type="caution">
    <text evidence="10">The sequence shown here is derived from an EMBL/GenBank/DDBJ whole genome shotgun (WGS) entry which is preliminary data.</text>
</comment>
<evidence type="ECO:0000313" key="10">
    <source>
        <dbReference type="EMBL" id="OZC04696.1"/>
    </source>
</evidence>
<dbReference type="PANTHER" id="PTHR11993">
    <property type="entry name" value="NADH-UBIQUINONE OXIDOREDUCTASE 49 KDA SUBUNIT"/>
    <property type="match status" value="1"/>
</dbReference>
<dbReference type="EMBL" id="MQWB01000001">
    <property type="protein sequence ID" value="OZC04696.1"/>
    <property type="molecule type" value="Genomic_DNA"/>
</dbReference>
<dbReference type="Gene3D" id="1.10.645.10">
    <property type="entry name" value="Cytochrome-c3 Hydrogenase, chain B"/>
    <property type="match status" value="1"/>
</dbReference>
<feature type="domain" description="NADH-quinone oxidoreductase subunit D" evidence="9">
    <location>
        <begin position="201"/>
        <end position="472"/>
    </location>
</feature>
<evidence type="ECO:0000313" key="11">
    <source>
        <dbReference type="Proteomes" id="UP000216446"/>
    </source>
</evidence>
<dbReference type="GO" id="GO:0051287">
    <property type="term" value="F:NAD binding"/>
    <property type="evidence" value="ECO:0007669"/>
    <property type="project" value="InterPro"/>
</dbReference>
<keyword evidence="11" id="KW-1185">Reference proteome</keyword>
<dbReference type="NCBIfam" id="NF004739">
    <property type="entry name" value="PRK06075.1"/>
    <property type="match status" value="1"/>
</dbReference>
<comment type="function">
    <text evidence="1 6">NDH-1 shuttles electrons from NADH, via FMN and iron-sulfur (Fe-S) centers, to quinones in the respiratory chain. The immediate electron acceptor for the enzyme in this species is believed to be ubiquinone. Couples the redox reaction to proton translocation (for every two electrons transferred, four hydrogen ions are translocated across the cytoplasmic membrane), and thus conserves the redox energy in a proton gradient.</text>
</comment>
<dbReference type="AlphaFoldDB" id="A0A259U3W4"/>
<dbReference type="GO" id="GO:0005886">
    <property type="term" value="C:plasma membrane"/>
    <property type="evidence" value="ECO:0007669"/>
    <property type="project" value="UniProtKB-SubCell"/>
</dbReference>
<evidence type="ECO:0000256" key="7">
    <source>
        <dbReference type="RuleBase" id="RU003685"/>
    </source>
</evidence>
<dbReference type="SUPFAM" id="SSF56762">
    <property type="entry name" value="HydB/Nqo4-like"/>
    <property type="match status" value="1"/>
</dbReference>
<evidence type="ECO:0000256" key="6">
    <source>
        <dbReference type="HAMAP-Rule" id="MF_01358"/>
    </source>
</evidence>
<organism evidence="10 11">
    <name type="scientific">Rubricoccus marinus</name>
    <dbReference type="NCBI Taxonomy" id="716817"/>
    <lineage>
        <taxon>Bacteria</taxon>
        <taxon>Pseudomonadati</taxon>
        <taxon>Rhodothermota</taxon>
        <taxon>Rhodothermia</taxon>
        <taxon>Rhodothermales</taxon>
        <taxon>Rubricoccaceae</taxon>
        <taxon>Rubricoccus</taxon>
    </lineage>
</organism>
<dbReference type="EC" id="7.1.1.-" evidence="6"/>
<evidence type="ECO:0000256" key="3">
    <source>
        <dbReference type="ARBA" id="ARBA00022448"/>
    </source>
</evidence>